<protein>
    <submittedName>
        <fullName evidence="1">Uncharacterized protein</fullName>
    </submittedName>
</protein>
<evidence type="ECO:0000313" key="1">
    <source>
        <dbReference type="EMBL" id="MDC8758581.1"/>
    </source>
</evidence>
<dbReference type="Proteomes" id="UP001221208">
    <property type="component" value="Unassembled WGS sequence"/>
</dbReference>
<gene>
    <name evidence="1" type="ORF">OIK44_13445</name>
</gene>
<proteinExistence type="predicted"/>
<name>A0ABT5K0R7_9BURK</name>
<reference evidence="1 2" key="1">
    <citation type="submission" date="2022-10" db="EMBL/GenBank/DDBJ databases">
        <title>Janthinobacterium sp. hw3 Genome sequencing.</title>
        <authorList>
            <person name="Park S."/>
        </authorList>
    </citation>
    <scope>NUCLEOTIDE SEQUENCE [LARGE SCALE GENOMIC DNA]</scope>
    <source>
        <strain evidence="2">hw3</strain>
    </source>
</reference>
<sequence length="45" mass="5242">MALNPLSSAEILAWQRRHRLDIEPFEHAALDRLDALYLSHQSVKE</sequence>
<evidence type="ECO:0000313" key="2">
    <source>
        <dbReference type="Proteomes" id="UP001221208"/>
    </source>
</evidence>
<accession>A0ABT5K0R7</accession>
<organism evidence="1 2">
    <name type="scientific">Janthinobacterium fluminis</name>
    <dbReference type="NCBI Taxonomy" id="2987524"/>
    <lineage>
        <taxon>Bacteria</taxon>
        <taxon>Pseudomonadati</taxon>
        <taxon>Pseudomonadota</taxon>
        <taxon>Betaproteobacteria</taxon>
        <taxon>Burkholderiales</taxon>
        <taxon>Oxalobacteraceae</taxon>
        <taxon>Janthinobacterium</taxon>
    </lineage>
</organism>
<comment type="caution">
    <text evidence="1">The sequence shown here is derived from an EMBL/GenBank/DDBJ whole genome shotgun (WGS) entry which is preliminary data.</text>
</comment>
<dbReference type="EMBL" id="JAQQXR010000005">
    <property type="protein sequence ID" value="MDC8758581.1"/>
    <property type="molecule type" value="Genomic_DNA"/>
</dbReference>
<keyword evidence="2" id="KW-1185">Reference proteome</keyword>